<protein>
    <submittedName>
        <fullName evidence="2">Uncharacterized protein</fullName>
    </submittedName>
</protein>
<keyword evidence="1" id="KW-1133">Transmembrane helix</keyword>
<keyword evidence="1" id="KW-0472">Membrane</keyword>
<dbReference type="EMBL" id="CAJOBF010003050">
    <property type="protein sequence ID" value="CAF4071239.1"/>
    <property type="molecule type" value="Genomic_DNA"/>
</dbReference>
<evidence type="ECO:0000256" key="1">
    <source>
        <dbReference type="SAM" id="Phobius"/>
    </source>
</evidence>
<sequence>MSKGDVLIDECLQVLSTTLNNLSLNSSDIHSSSGIMTFLHPLWCLTMVDIQLLIALFILLLTTQTVKHRKGCVSVCSTGLPLTTSTIKFTFLYVLRLITKASVLPAANNNTTSSKNQAIEMAFDVIQELFT</sequence>
<proteinExistence type="predicted"/>
<feature type="transmembrane region" description="Helical" evidence="1">
    <location>
        <begin position="40"/>
        <end position="61"/>
    </location>
</feature>
<organism evidence="2 3">
    <name type="scientific">Rotaria magnacalcarata</name>
    <dbReference type="NCBI Taxonomy" id="392030"/>
    <lineage>
        <taxon>Eukaryota</taxon>
        <taxon>Metazoa</taxon>
        <taxon>Spiralia</taxon>
        <taxon>Gnathifera</taxon>
        <taxon>Rotifera</taxon>
        <taxon>Eurotatoria</taxon>
        <taxon>Bdelloidea</taxon>
        <taxon>Philodinida</taxon>
        <taxon>Philodinidae</taxon>
        <taxon>Rotaria</taxon>
    </lineage>
</organism>
<keyword evidence="1" id="KW-0812">Transmembrane</keyword>
<comment type="caution">
    <text evidence="2">The sequence shown here is derived from an EMBL/GenBank/DDBJ whole genome shotgun (WGS) entry which is preliminary data.</text>
</comment>
<reference evidence="2" key="1">
    <citation type="submission" date="2021-02" db="EMBL/GenBank/DDBJ databases">
        <authorList>
            <person name="Nowell W R."/>
        </authorList>
    </citation>
    <scope>NUCLEOTIDE SEQUENCE</scope>
</reference>
<dbReference type="Proteomes" id="UP000663842">
    <property type="component" value="Unassembled WGS sequence"/>
</dbReference>
<evidence type="ECO:0000313" key="2">
    <source>
        <dbReference type="EMBL" id="CAF4071239.1"/>
    </source>
</evidence>
<gene>
    <name evidence="2" type="ORF">UXM345_LOCUS20454</name>
</gene>
<name>A0A819SVI0_9BILA</name>
<accession>A0A819SVI0</accession>
<dbReference type="AlphaFoldDB" id="A0A819SVI0"/>
<evidence type="ECO:0000313" key="3">
    <source>
        <dbReference type="Proteomes" id="UP000663842"/>
    </source>
</evidence>